<feature type="compositionally biased region" description="Pro residues" evidence="1">
    <location>
        <begin position="1"/>
        <end position="10"/>
    </location>
</feature>
<gene>
    <name evidence="3" type="ORF">N0B51_09560</name>
</gene>
<feature type="compositionally biased region" description="Polar residues" evidence="1">
    <location>
        <begin position="503"/>
        <end position="513"/>
    </location>
</feature>
<accession>A0A9X3A9S1</accession>
<evidence type="ECO:0000256" key="1">
    <source>
        <dbReference type="SAM" id="MobiDB-lite"/>
    </source>
</evidence>
<dbReference type="SMART" id="SM00318">
    <property type="entry name" value="SNc"/>
    <property type="match status" value="1"/>
</dbReference>
<evidence type="ECO:0000313" key="4">
    <source>
        <dbReference type="Proteomes" id="UP001142648"/>
    </source>
</evidence>
<name>A0A9X3A9S1_9SPHN</name>
<organism evidence="3 4">
    <name type="scientific">Tsuneonella litorea</name>
    <dbReference type="NCBI Taxonomy" id="2976475"/>
    <lineage>
        <taxon>Bacteria</taxon>
        <taxon>Pseudomonadati</taxon>
        <taxon>Pseudomonadota</taxon>
        <taxon>Alphaproteobacteria</taxon>
        <taxon>Sphingomonadales</taxon>
        <taxon>Erythrobacteraceae</taxon>
        <taxon>Tsuneonella</taxon>
    </lineage>
</organism>
<reference evidence="3" key="1">
    <citation type="submission" date="2022-09" db="EMBL/GenBank/DDBJ databases">
        <title>The genome sequence of Tsuneonella sp. YG55.</title>
        <authorList>
            <person name="Liu Y."/>
        </authorList>
    </citation>
    <scope>NUCLEOTIDE SEQUENCE</scope>
    <source>
        <strain evidence="3">YG55</strain>
    </source>
</reference>
<dbReference type="Pfam" id="PF00565">
    <property type="entry name" value="SNase"/>
    <property type="match status" value="1"/>
</dbReference>
<feature type="domain" description="TNase-like" evidence="2">
    <location>
        <begin position="42"/>
        <end position="164"/>
    </location>
</feature>
<evidence type="ECO:0000259" key="2">
    <source>
        <dbReference type="PROSITE" id="PS50830"/>
    </source>
</evidence>
<feature type="compositionally biased region" description="Basic and acidic residues" evidence="1">
    <location>
        <begin position="36"/>
        <end position="53"/>
    </location>
</feature>
<protein>
    <submittedName>
        <fullName evidence="3">Thermonuclease family protein</fullName>
    </submittedName>
</protein>
<dbReference type="SUPFAM" id="SSF50199">
    <property type="entry name" value="Staphylococcal nuclease"/>
    <property type="match status" value="1"/>
</dbReference>
<dbReference type="Gene3D" id="2.40.50.90">
    <property type="match status" value="1"/>
</dbReference>
<dbReference type="InterPro" id="IPR016071">
    <property type="entry name" value="Staphylococal_nuclease_OB-fold"/>
</dbReference>
<dbReference type="InterPro" id="IPR035437">
    <property type="entry name" value="SNase_OB-fold_sf"/>
</dbReference>
<dbReference type="PROSITE" id="PS50830">
    <property type="entry name" value="TNASE_3"/>
    <property type="match status" value="1"/>
</dbReference>
<keyword evidence="4" id="KW-1185">Reference proteome</keyword>
<feature type="region of interest" description="Disordered" evidence="1">
    <location>
        <begin position="1467"/>
        <end position="1486"/>
    </location>
</feature>
<dbReference type="Proteomes" id="UP001142648">
    <property type="component" value="Unassembled WGS sequence"/>
</dbReference>
<evidence type="ECO:0000313" key="3">
    <source>
        <dbReference type="EMBL" id="MCT2559230.1"/>
    </source>
</evidence>
<comment type="caution">
    <text evidence="3">The sequence shown here is derived from an EMBL/GenBank/DDBJ whole genome shotgun (WGS) entry which is preliminary data.</text>
</comment>
<dbReference type="EMBL" id="JAOAMV010000004">
    <property type="protein sequence ID" value="MCT2559230.1"/>
    <property type="molecule type" value="Genomic_DNA"/>
</dbReference>
<feature type="region of interest" description="Disordered" evidence="1">
    <location>
        <begin position="1"/>
        <end position="53"/>
    </location>
</feature>
<sequence length="1615" mass="173695">MSDLPPPPPGFSIVGQSRKPKKRSDIPDPPPGFRLVDPDAHDGDTIDSENERPVRLWGVDAPELDQPGFDRQGNPVQIGRQSRDWLQGEIANAGSVNLDSVQGHSYGRLVGPVELDGTDAGLAALRTGNALVAPQYLSSDPGRRADYVQAERLARVNRLGMHDTFAQDPAEYRANPDFLPERETVAQFFDTPSPDGLPPKVEEQYQVLLQHGTADEINAFLDRQGYQTSRPDDLRAWVKDRDERKGRGEPINPLVSYTDAPPLMIDSGDGAGGAAVRKFGSGFLAGGLDEAGAIVDTLGGTGGRENIFNSDRRLADIWLNNQRQNAGTLSYDQTVHPVASTAGEIAGALTSGFVLPYGQGARTVPQLARVGAVYGGAEGFLGTDGSTVDRVKGAVIGAPVGAVVNAAGGKALEYSLPALGRGVDALRGRFRREVSPEAITAGETAGEAGLDYTDVAARNAASSIPEPPPGFRIVEGGSEGQRVESVAPAPDGGPTGRSIAMEGQTTPSLSANAPQRARRLFDPATDAERMAAAERVQPGDVLPLPSNVVDGPEDAAAVQAGRYAKAKAPNERAELSKGTVRNWMGVSVPKVGPTDLIGWVRLRGGLQDQGGELSAMGFTNASRKGLDHVGQEHRFGPLVNNEGGDNLDDAAMAAWEAGYFPEMTERPTVPEFLDALRDTYEGNTGRRFLPEDAPQLERFDATRSERYDFEQQRIEADGAIWEDRSNPAPEGQPFPPVQAYEEWPSDAIERVGNVDVTKLDSPQDIRRALKTAHNTLGGFDAATRGRITQAETERLASEMGMTADQLLSRRKGQALNAEEALAARQILAKSSNELVNAAKKIRALEVPGDDVMAEFRRKLVRHVAIQEQVAGMTAEAGRTLQQFRMAADSRAVRGDVLAGLVRGGGGRDNLREAAETLIDAVESGPGVFNALANKATKPKWRNKIAELYINFLLSNPATHVVNMTSNTLTAMAQLPEFAAASAIGKARQAFAKGGIDRVTGSEVGARAFGLMAGAKEGARMFARAVRTGEASDFVSKVEGDEYKAISGLKGEVIRVPTRLLTAEDELFKGMARRMELNGIAARQAHKEGLKGEAARKRIAELSANPTDELLEQSLKYGRYLTFQTKLGPIGQSISNVSQNSLIAKLYLPFIRTPTNLLKFAAERSPAAPFMPRWRKEIAAGGARRDVALARMMVGTGFGMAIYQAALNGHVTGALPSDAKKARLLRADGWQEYSIKIGDTYYSYKRLDPFAMTLGVAADLATLPEGMSEREKDDKAALLVMSIMGNLASKTWLSGVSDLVAGLDDPQRNADNMIERLVGSLTVPAGVAGVARAIDPTARQVESVQDAIMARTPGMRDDLLPRRDIWGEEVTFDSGFLSPAYTSKAKRDPVNLELLKLGEYAPGFVPKKVGGRELTPEEHDTYQERAGKLSHERLTYLVTGPGWSAPDREERTKLAKKTVDVARREVRESLFGGGPDKPDGGAPPPPQGFKVVGESAGVNVYRDLQEKIPGVQFTSGFRDYEYNQSLKRRGYNAADDSTHMNGDTFDALPPEGKSMGWLRAQVKRNYPEAETLIHDGHLHFRIPGYYGAPPIGGAASAGVRNPLAGMPPPPPGFTVQ</sequence>
<feature type="region of interest" description="Disordered" evidence="1">
    <location>
        <begin position="460"/>
        <end position="515"/>
    </location>
</feature>
<proteinExistence type="predicted"/>